<evidence type="ECO:0000256" key="2">
    <source>
        <dbReference type="SAM" id="Phobius"/>
    </source>
</evidence>
<name>A0AAP2GUH9_9BACT</name>
<evidence type="ECO:0000313" key="4">
    <source>
        <dbReference type="Proteomes" id="UP001319080"/>
    </source>
</evidence>
<evidence type="ECO:0000313" key="3">
    <source>
        <dbReference type="EMBL" id="MBT1708960.1"/>
    </source>
</evidence>
<reference evidence="3 4" key="1">
    <citation type="submission" date="2021-05" db="EMBL/GenBank/DDBJ databases">
        <title>A Polyphasic approach of four new species of the genus Ohtaekwangia: Ohtaekwangia histidinii sp. nov., Ohtaekwangia cretensis sp. nov., Ohtaekwangia indiensis sp. nov., Ohtaekwangia reichenbachii sp. nov. from diverse environment.</title>
        <authorList>
            <person name="Octaviana S."/>
        </authorList>
    </citation>
    <scope>NUCLEOTIDE SEQUENCE [LARGE SCALE GENOMIC DNA]</scope>
    <source>
        <strain evidence="3 4">PWU5</strain>
    </source>
</reference>
<keyword evidence="4" id="KW-1185">Reference proteome</keyword>
<comment type="caution">
    <text evidence="3">The sequence shown here is derived from an EMBL/GenBank/DDBJ whole genome shotgun (WGS) entry which is preliminary data.</text>
</comment>
<gene>
    <name evidence="3" type="ORF">KK062_12035</name>
</gene>
<feature type="transmembrane region" description="Helical" evidence="2">
    <location>
        <begin position="12"/>
        <end position="31"/>
    </location>
</feature>
<dbReference type="AlphaFoldDB" id="A0AAP2GUH9"/>
<keyword evidence="2" id="KW-0472">Membrane</keyword>
<organism evidence="3 4">
    <name type="scientific">Dawidia cretensis</name>
    <dbReference type="NCBI Taxonomy" id="2782350"/>
    <lineage>
        <taxon>Bacteria</taxon>
        <taxon>Pseudomonadati</taxon>
        <taxon>Bacteroidota</taxon>
        <taxon>Cytophagia</taxon>
        <taxon>Cytophagales</taxon>
        <taxon>Chryseotaleaceae</taxon>
        <taxon>Dawidia</taxon>
    </lineage>
</organism>
<accession>A0AAP2GUH9</accession>
<keyword evidence="2" id="KW-1133">Transmembrane helix</keyword>
<dbReference type="RefSeq" id="WP_254084544.1">
    <property type="nucleotide sequence ID" value="NZ_JAHESE010000010.1"/>
</dbReference>
<dbReference type="Proteomes" id="UP001319080">
    <property type="component" value="Unassembled WGS sequence"/>
</dbReference>
<protein>
    <submittedName>
        <fullName evidence="3">Uncharacterized protein</fullName>
    </submittedName>
</protein>
<keyword evidence="2" id="KW-0812">Transmembrane</keyword>
<evidence type="ECO:0000256" key="1">
    <source>
        <dbReference type="SAM" id="MobiDB-lite"/>
    </source>
</evidence>
<sequence>MKWTIRNRLFLLVWIIVGIYGIAIAFTIVNFRKNLTERARQVALSQLAEKASSARVIVQGDFEIARTLSETFTRTTSLETNVREQVVEAALTGAVAQSPRYLAPGSAWNSRPWTPPGQDPTAASAIPTTARVRR</sequence>
<dbReference type="EMBL" id="JAHESE010000010">
    <property type="protein sequence ID" value="MBT1708960.1"/>
    <property type="molecule type" value="Genomic_DNA"/>
</dbReference>
<feature type="region of interest" description="Disordered" evidence="1">
    <location>
        <begin position="106"/>
        <end position="134"/>
    </location>
</feature>
<proteinExistence type="predicted"/>